<reference evidence="1" key="1">
    <citation type="submission" date="2021-01" db="EMBL/GenBank/DDBJ databases">
        <title>Genome public.</title>
        <authorList>
            <person name="Liu C."/>
            <person name="Sun Q."/>
        </authorList>
    </citation>
    <scope>NUCLEOTIDE SEQUENCE</scope>
    <source>
        <strain evidence="1">M6</strain>
    </source>
</reference>
<name>A0A934WQU9_9FIRM</name>
<proteinExistence type="predicted"/>
<dbReference type="Pfam" id="PF12672">
    <property type="entry name" value="DUF3793"/>
    <property type="match status" value="1"/>
</dbReference>
<keyword evidence="2" id="KW-1185">Reference proteome</keyword>
<dbReference type="Proteomes" id="UP000633365">
    <property type="component" value="Unassembled WGS sequence"/>
</dbReference>
<comment type="caution">
    <text evidence="1">The sequence shown here is derived from an EMBL/GenBank/DDBJ whole genome shotgun (WGS) entry which is preliminary data.</text>
</comment>
<protein>
    <submittedName>
        <fullName evidence="1">DUF3793 family protein</fullName>
    </submittedName>
</protein>
<gene>
    <name evidence="1" type="ORF">JKK62_01720</name>
</gene>
<evidence type="ECO:0000313" key="2">
    <source>
        <dbReference type="Proteomes" id="UP000633365"/>
    </source>
</evidence>
<organism evidence="1 2">
    <name type="scientific">Ruminococcus difficilis</name>
    <dbReference type="NCBI Taxonomy" id="2763069"/>
    <lineage>
        <taxon>Bacteria</taxon>
        <taxon>Bacillati</taxon>
        <taxon>Bacillota</taxon>
        <taxon>Clostridia</taxon>
        <taxon>Eubacteriales</taxon>
        <taxon>Oscillospiraceae</taxon>
        <taxon>Ruminococcus</taxon>
    </lineage>
</organism>
<sequence>MSEDLIIKHCSPTLAGLKTANLFTCVYSQKQDVERYTQEFNRRFSHKGVKMQPLGYGKKRALIYVFRPTQLERDLSDPQARSILASMGYKSFDSKACLNRLKSRVKKCPEFPHEIGLFLGYPPEDVRGFILHKGNCCKCCGCWKVYGNEEKARCAFAKYKKCSDIYYSKWLQGTPINKLVVSKAA</sequence>
<dbReference type="InterPro" id="IPR024523">
    <property type="entry name" value="DUF3793"/>
</dbReference>
<dbReference type="RefSeq" id="WP_201426687.1">
    <property type="nucleotide sequence ID" value="NZ_JAEQMG010000034.1"/>
</dbReference>
<dbReference type="EMBL" id="JAEQMG010000034">
    <property type="protein sequence ID" value="MBK6087379.1"/>
    <property type="molecule type" value="Genomic_DNA"/>
</dbReference>
<dbReference type="AlphaFoldDB" id="A0A934WQU9"/>
<accession>A0A934WQU9</accession>
<evidence type="ECO:0000313" key="1">
    <source>
        <dbReference type="EMBL" id="MBK6087379.1"/>
    </source>
</evidence>